<dbReference type="InterPro" id="IPR009343">
    <property type="entry name" value="DUF1002"/>
</dbReference>
<feature type="signal peptide" evidence="1">
    <location>
        <begin position="1"/>
        <end position="22"/>
    </location>
</feature>
<comment type="caution">
    <text evidence="2">The sequence shown here is derived from an EMBL/GenBank/DDBJ whole genome shotgun (WGS) entry which is preliminary data.</text>
</comment>
<evidence type="ECO:0000256" key="1">
    <source>
        <dbReference type="SAM" id="SignalP"/>
    </source>
</evidence>
<name>A0ABP7EXA5_9STAP</name>
<feature type="chain" id="PRO_5046650610" description="DUF1002 domain-containing protein" evidence="1">
    <location>
        <begin position="23"/>
        <end position="317"/>
    </location>
</feature>
<evidence type="ECO:0000313" key="3">
    <source>
        <dbReference type="Proteomes" id="UP001500920"/>
    </source>
</evidence>
<organism evidence="2 3">
    <name type="scientific">Salinicoccus jeotgali</name>
    <dbReference type="NCBI Taxonomy" id="381634"/>
    <lineage>
        <taxon>Bacteria</taxon>
        <taxon>Bacillati</taxon>
        <taxon>Bacillota</taxon>
        <taxon>Bacilli</taxon>
        <taxon>Bacillales</taxon>
        <taxon>Staphylococcaceae</taxon>
        <taxon>Salinicoccus</taxon>
    </lineage>
</organism>
<proteinExistence type="predicted"/>
<keyword evidence="3" id="KW-1185">Reference proteome</keyword>
<dbReference type="Pfam" id="PF06207">
    <property type="entry name" value="DUF1002"/>
    <property type="match status" value="1"/>
</dbReference>
<keyword evidence="1" id="KW-0732">Signal</keyword>
<dbReference type="Proteomes" id="UP001500920">
    <property type="component" value="Unassembled WGS sequence"/>
</dbReference>
<sequence length="317" mass="35287">MIRNWFFIALVALVLIPTEVQAAEWQEAVTVYGAALEDDPQLLEDTEGILGTKKEDKITFVNSEDVAKYIGKDYDDAVLKSSIRIIQREDGYGLDITVDETMGKITQITEETYKNALLTSGITDAEVTIGAAQDVTGESALSGIYKAFEAQGQEIDTDRTRNSQDELEAISDISKENAQKEGFSQEQLNKAITDIKIEIINQGGNLTEADIRRIVEEQLNENGLDGIVTGDQINRLVNIMIQIQNTNIFTDEEAERLKDSAQNLIDEIRSSDAFKQAADKAEEIGQDIQDSDAWSTFKRAVSDFFSSIISFFKTLFN</sequence>
<dbReference type="EMBL" id="BAABCK010000022">
    <property type="protein sequence ID" value="GAA3724942.1"/>
    <property type="molecule type" value="Genomic_DNA"/>
</dbReference>
<protein>
    <recommendedName>
        <fullName evidence="4">DUF1002 domain-containing protein</fullName>
    </recommendedName>
</protein>
<evidence type="ECO:0000313" key="2">
    <source>
        <dbReference type="EMBL" id="GAA3724942.1"/>
    </source>
</evidence>
<evidence type="ECO:0008006" key="4">
    <source>
        <dbReference type="Google" id="ProtNLM"/>
    </source>
</evidence>
<gene>
    <name evidence="2" type="ORF">GCM10022378_13640</name>
</gene>
<accession>A0ABP7EXA5</accession>
<reference evidence="3" key="1">
    <citation type="journal article" date="2019" name="Int. J. Syst. Evol. Microbiol.">
        <title>The Global Catalogue of Microorganisms (GCM) 10K type strain sequencing project: providing services to taxonomists for standard genome sequencing and annotation.</title>
        <authorList>
            <consortium name="The Broad Institute Genomics Platform"/>
            <consortium name="The Broad Institute Genome Sequencing Center for Infectious Disease"/>
            <person name="Wu L."/>
            <person name="Ma J."/>
        </authorList>
    </citation>
    <scope>NUCLEOTIDE SEQUENCE [LARGE SCALE GENOMIC DNA]</scope>
    <source>
        <strain evidence="3">JCM 16981</strain>
    </source>
</reference>